<dbReference type="Proteomes" id="UP001152300">
    <property type="component" value="Unassembled WGS sequence"/>
</dbReference>
<keyword evidence="1" id="KW-0472">Membrane</keyword>
<gene>
    <name evidence="2" type="ORF">OCU04_006339</name>
</gene>
<evidence type="ECO:0000313" key="3">
    <source>
        <dbReference type="Proteomes" id="UP001152300"/>
    </source>
</evidence>
<proteinExistence type="predicted"/>
<evidence type="ECO:0000256" key="1">
    <source>
        <dbReference type="SAM" id="Phobius"/>
    </source>
</evidence>
<comment type="caution">
    <text evidence="2">The sequence shown here is derived from an EMBL/GenBank/DDBJ whole genome shotgun (WGS) entry which is preliminary data.</text>
</comment>
<sequence>MAAKLNTNAAVNLISFINSDVARGLFAFCLGGILGLIAWYFMYFYMVDLVFNRIDRAHGERFVERDRRNFRVDG</sequence>
<organism evidence="2 3">
    <name type="scientific">Sclerotinia nivalis</name>
    <dbReference type="NCBI Taxonomy" id="352851"/>
    <lineage>
        <taxon>Eukaryota</taxon>
        <taxon>Fungi</taxon>
        <taxon>Dikarya</taxon>
        <taxon>Ascomycota</taxon>
        <taxon>Pezizomycotina</taxon>
        <taxon>Leotiomycetes</taxon>
        <taxon>Helotiales</taxon>
        <taxon>Sclerotiniaceae</taxon>
        <taxon>Sclerotinia</taxon>
    </lineage>
</organism>
<evidence type="ECO:0000313" key="2">
    <source>
        <dbReference type="EMBL" id="KAJ8065667.1"/>
    </source>
</evidence>
<reference evidence="2" key="1">
    <citation type="submission" date="2022-11" db="EMBL/GenBank/DDBJ databases">
        <title>Genome Resource of Sclerotinia nivalis Strain SnTB1, a Plant Pathogen Isolated from American Ginseng.</title>
        <authorList>
            <person name="Fan S."/>
        </authorList>
    </citation>
    <scope>NUCLEOTIDE SEQUENCE</scope>
    <source>
        <strain evidence="2">SnTB1</strain>
    </source>
</reference>
<dbReference type="AlphaFoldDB" id="A0A9X0AMT6"/>
<keyword evidence="1" id="KW-1133">Transmembrane helix</keyword>
<dbReference type="EMBL" id="JAPEIS010000006">
    <property type="protein sequence ID" value="KAJ8065667.1"/>
    <property type="molecule type" value="Genomic_DNA"/>
</dbReference>
<protein>
    <submittedName>
        <fullName evidence="2">Uncharacterized protein</fullName>
    </submittedName>
</protein>
<accession>A0A9X0AMT6</accession>
<name>A0A9X0AMT6_9HELO</name>
<dbReference type="OrthoDB" id="10381988at2759"/>
<keyword evidence="1" id="KW-0812">Transmembrane</keyword>
<keyword evidence="3" id="KW-1185">Reference proteome</keyword>
<feature type="transmembrane region" description="Helical" evidence="1">
    <location>
        <begin position="25"/>
        <end position="46"/>
    </location>
</feature>